<dbReference type="KEGG" id="more:E1B28_013353"/>
<feature type="compositionally biased region" description="Polar residues" evidence="1">
    <location>
        <begin position="575"/>
        <end position="586"/>
    </location>
</feature>
<feature type="compositionally biased region" description="Basic and acidic residues" evidence="1">
    <location>
        <begin position="832"/>
        <end position="841"/>
    </location>
</feature>
<feature type="compositionally biased region" description="Basic and acidic residues" evidence="1">
    <location>
        <begin position="746"/>
        <end position="759"/>
    </location>
</feature>
<comment type="caution">
    <text evidence="3">The sequence shown here is derived from an EMBL/GenBank/DDBJ whole genome shotgun (WGS) entry which is preliminary data.</text>
</comment>
<feature type="compositionally biased region" description="Low complexity" evidence="1">
    <location>
        <begin position="800"/>
        <end position="813"/>
    </location>
</feature>
<feature type="region of interest" description="Disordered" evidence="1">
    <location>
        <begin position="159"/>
        <end position="264"/>
    </location>
</feature>
<feature type="compositionally biased region" description="Polar residues" evidence="1">
    <location>
        <begin position="162"/>
        <end position="172"/>
    </location>
</feature>
<dbReference type="EMBL" id="CM032189">
    <property type="protein sequence ID" value="KAG7087380.1"/>
    <property type="molecule type" value="Genomic_DNA"/>
</dbReference>
<proteinExistence type="predicted"/>
<dbReference type="CDD" id="cd22756">
    <property type="entry name" value="OTU_OTUD3-like"/>
    <property type="match status" value="1"/>
</dbReference>
<name>A0A9P7UMX3_9AGAR</name>
<evidence type="ECO:0000259" key="2">
    <source>
        <dbReference type="PROSITE" id="PS50802"/>
    </source>
</evidence>
<feature type="domain" description="OTU" evidence="2">
    <location>
        <begin position="46"/>
        <end position="169"/>
    </location>
</feature>
<feature type="compositionally biased region" description="Acidic residues" evidence="1">
    <location>
        <begin position="921"/>
        <end position="935"/>
    </location>
</feature>
<dbReference type="PANTHER" id="PTHR12419:SF7">
    <property type="entry name" value="OTU DOMAIN-CONTAINING PROTEIN 3"/>
    <property type="match status" value="1"/>
</dbReference>
<feature type="compositionally biased region" description="Low complexity" evidence="1">
    <location>
        <begin position="661"/>
        <end position="671"/>
    </location>
</feature>
<sequence>MGSAKKQHAKTFRTRATRSTGKANLLTSDPSRNTELLNNQLRSLGLYAAPTLGDGNCLFRALSDQYYGSPSKHHQVRRDICDFIEDHPERYEGFVDVDEFGDAGARKGKGGGLKAYVAGMRQNAVYGGHMELSAFAQLTQRNIKVIQPGLVYVIQYDPPEPSTSNVAKSPTTPKKRDKKSAVDSPSKSAMAVDDTPSRHTRSSAKLEATLNDREKRHRRRELQRKREEEAKRKQVLNTEGEETEEDVQDDDTTVVVNEPQTSGPNIYVAYHDWEHFSSVRNSRGPHSGIPNVEEIPAPSSYASSSSSHTSNSPFSQAGSQTSQSSIPDEQPNEDLSPAKVRKREREKKEREKKEKKVAKGKEKASGKPQPLSSSKGTMSMDRFLRYDPKEAKASKVSVWEVKSEPVDDVLPPPDSTVSLTSGKTGFKLKIPPRKAIASSPPTVLSPSHETIDVDSYPTPSPLTSDTESEEGDVNIDGNEDATMASPTKPTSSTTMGLPTGSAPSAATSPPASHSPSPAPALGVAGSDSLNNGIHSHSKGTSPGSSGNPYLNINMALSYPNLPNPHNNLNMSHSNGSLPNLSNPPQQQVQAQTYMAAMYSYAAAAGYPPYAMYGYPSPNGGASTGSIGSSSGGTGPSHLLQQYPYGFPTGYSYGYGYAYSPSPSPSSGAQAPNLGHRAGDVQVSGPPTPNPYMHMQGPSYPVPYMQTHYSQVQQPPQPQPSPESQTQPQNFIQAPANSLSHLTHLCSPERGERSPKRSFEESFSDDISDMEKDKSSNKSGEGVHSRSMSKDSTQDPTPGVSCSPSRSGFGSGSESEFKRSRIDRWGKRNGSRRSVDNGRKTDNVQVVDGSNNSDLAASDITIRPPMWSDADADVDADADGDPDPDFVEDEPSGLDRGNEDTEEEREVEHKLSSGFISTFTEAYEDHEDPDDDDLEPDINRSQSPSSAPNANGKIKNKAPERTLTRRQRKKLGLPKSHSGAGKIVIPGGKHAQTGPADEWLANGAGRVDVRGFRELKI</sequence>
<dbReference type="AlphaFoldDB" id="A0A9P7UMX3"/>
<feature type="compositionally biased region" description="Polar residues" evidence="1">
    <location>
        <begin position="527"/>
        <end position="548"/>
    </location>
</feature>
<dbReference type="PROSITE" id="PS50802">
    <property type="entry name" value="OTU"/>
    <property type="match status" value="1"/>
</dbReference>
<keyword evidence="4" id="KW-1185">Reference proteome</keyword>
<dbReference type="InterPro" id="IPR003323">
    <property type="entry name" value="OTU_dom"/>
</dbReference>
<feature type="compositionally biased region" description="Polar residues" evidence="1">
    <location>
        <begin position="439"/>
        <end position="448"/>
    </location>
</feature>
<feature type="compositionally biased region" description="Acidic residues" evidence="1">
    <location>
        <begin position="869"/>
        <end position="891"/>
    </location>
</feature>
<feature type="compositionally biased region" description="Basic and acidic residues" evidence="1">
    <location>
        <begin position="814"/>
        <end position="825"/>
    </location>
</feature>
<gene>
    <name evidence="3" type="ORF">E1B28_013353</name>
</gene>
<dbReference type="OrthoDB" id="415023at2759"/>
<dbReference type="PANTHER" id="PTHR12419">
    <property type="entry name" value="OTU DOMAIN CONTAINING PROTEIN"/>
    <property type="match status" value="1"/>
</dbReference>
<dbReference type="SUPFAM" id="SSF54001">
    <property type="entry name" value="Cysteine proteinases"/>
    <property type="match status" value="1"/>
</dbReference>
<feature type="compositionally biased region" description="Basic and acidic residues" evidence="1">
    <location>
        <begin position="768"/>
        <end position="792"/>
    </location>
</feature>
<feature type="compositionally biased region" description="Basic and acidic residues" evidence="1">
    <location>
        <begin position="346"/>
        <end position="365"/>
    </location>
</feature>
<dbReference type="GO" id="GO:0016579">
    <property type="term" value="P:protein deubiquitination"/>
    <property type="evidence" value="ECO:0007669"/>
    <property type="project" value="TreeGrafter"/>
</dbReference>
<dbReference type="Gene3D" id="3.90.70.80">
    <property type="match status" value="1"/>
</dbReference>
<feature type="region of interest" description="Disordered" evidence="1">
    <location>
        <begin position="661"/>
        <end position="996"/>
    </location>
</feature>
<accession>A0A9P7UMX3</accession>
<feature type="compositionally biased region" description="Low complexity" evidence="1">
    <location>
        <begin position="501"/>
        <end position="515"/>
    </location>
</feature>
<feature type="compositionally biased region" description="Low complexity" evidence="1">
    <location>
        <begin position="563"/>
        <end position="574"/>
    </location>
</feature>
<feature type="compositionally biased region" description="Polar residues" evidence="1">
    <location>
        <begin position="484"/>
        <end position="496"/>
    </location>
</feature>
<dbReference type="Proteomes" id="UP001049176">
    <property type="component" value="Chromosome 9"/>
</dbReference>
<dbReference type="Pfam" id="PF02338">
    <property type="entry name" value="OTU"/>
    <property type="match status" value="1"/>
</dbReference>
<feature type="compositionally biased region" description="Basic and acidic residues" evidence="1">
    <location>
        <begin position="382"/>
        <end position="393"/>
    </location>
</feature>
<feature type="compositionally biased region" description="Low complexity" evidence="1">
    <location>
        <begin position="299"/>
        <end position="315"/>
    </location>
</feature>
<feature type="region of interest" description="Disordered" evidence="1">
    <location>
        <begin position="1"/>
        <end position="31"/>
    </location>
</feature>
<dbReference type="InterPro" id="IPR050704">
    <property type="entry name" value="Peptidase_C85-like"/>
</dbReference>
<feature type="compositionally biased region" description="Polar residues" evidence="1">
    <location>
        <begin position="729"/>
        <end position="740"/>
    </location>
</feature>
<feature type="region of interest" description="Disordered" evidence="1">
    <location>
        <begin position="278"/>
        <end position="548"/>
    </location>
</feature>
<feature type="region of interest" description="Disordered" evidence="1">
    <location>
        <begin position="563"/>
        <end position="586"/>
    </location>
</feature>
<dbReference type="RefSeq" id="XP_043003851.1">
    <property type="nucleotide sequence ID" value="XM_043158502.1"/>
</dbReference>
<dbReference type="InterPro" id="IPR038765">
    <property type="entry name" value="Papain-like_cys_pep_sf"/>
</dbReference>
<dbReference type="GeneID" id="66082428"/>
<evidence type="ECO:0000313" key="3">
    <source>
        <dbReference type="EMBL" id="KAG7087380.1"/>
    </source>
</evidence>
<protein>
    <recommendedName>
        <fullName evidence="2">OTU domain-containing protein</fullName>
    </recommendedName>
</protein>
<feature type="compositionally biased region" description="Polar residues" evidence="1">
    <location>
        <begin position="316"/>
        <end position="327"/>
    </location>
</feature>
<feature type="compositionally biased region" description="Acidic residues" evidence="1">
    <location>
        <begin position="466"/>
        <end position="479"/>
    </location>
</feature>
<feature type="compositionally biased region" description="Polar residues" evidence="1">
    <location>
        <begin position="938"/>
        <end position="948"/>
    </location>
</feature>
<organism evidence="3 4">
    <name type="scientific">Marasmius oreades</name>
    <name type="common">fairy-ring Marasmius</name>
    <dbReference type="NCBI Taxonomy" id="181124"/>
    <lineage>
        <taxon>Eukaryota</taxon>
        <taxon>Fungi</taxon>
        <taxon>Dikarya</taxon>
        <taxon>Basidiomycota</taxon>
        <taxon>Agaricomycotina</taxon>
        <taxon>Agaricomycetes</taxon>
        <taxon>Agaricomycetidae</taxon>
        <taxon>Agaricales</taxon>
        <taxon>Marasmiineae</taxon>
        <taxon>Marasmiaceae</taxon>
        <taxon>Marasmius</taxon>
    </lineage>
</organism>
<feature type="compositionally biased region" description="Basic residues" evidence="1">
    <location>
        <begin position="1"/>
        <end position="16"/>
    </location>
</feature>
<dbReference type="GO" id="GO:0004843">
    <property type="term" value="F:cysteine-type deubiquitinase activity"/>
    <property type="evidence" value="ECO:0007669"/>
    <property type="project" value="TreeGrafter"/>
</dbReference>
<evidence type="ECO:0000256" key="1">
    <source>
        <dbReference type="SAM" id="MobiDB-lite"/>
    </source>
</evidence>
<reference evidence="3" key="1">
    <citation type="journal article" date="2021" name="Genome Biol. Evol.">
        <title>The assembled and annotated genome of the fairy-ring fungus Marasmius oreades.</title>
        <authorList>
            <person name="Hiltunen M."/>
            <person name="Ament-Velasquez S.L."/>
            <person name="Johannesson H."/>
        </authorList>
    </citation>
    <scope>NUCLEOTIDE SEQUENCE</scope>
    <source>
        <strain evidence="3">03SP1</strain>
    </source>
</reference>
<feature type="compositionally biased region" description="Polar residues" evidence="1">
    <location>
        <begin position="17"/>
        <end position="31"/>
    </location>
</feature>
<feature type="compositionally biased region" description="Acidic residues" evidence="1">
    <location>
        <begin position="239"/>
        <end position="252"/>
    </location>
</feature>
<evidence type="ECO:0000313" key="4">
    <source>
        <dbReference type="Proteomes" id="UP001049176"/>
    </source>
</evidence>